<evidence type="ECO:0000256" key="1">
    <source>
        <dbReference type="ARBA" id="ARBA00004123"/>
    </source>
</evidence>
<keyword evidence="4" id="KW-0805">Transcription regulation</keyword>
<organism evidence="9 10">
    <name type="scientific">Cyphellophora europaea (strain CBS 101466)</name>
    <name type="common">Phialophora europaea</name>
    <dbReference type="NCBI Taxonomy" id="1220924"/>
    <lineage>
        <taxon>Eukaryota</taxon>
        <taxon>Fungi</taxon>
        <taxon>Dikarya</taxon>
        <taxon>Ascomycota</taxon>
        <taxon>Pezizomycotina</taxon>
        <taxon>Eurotiomycetes</taxon>
        <taxon>Chaetothyriomycetidae</taxon>
        <taxon>Chaetothyriales</taxon>
        <taxon>Cyphellophoraceae</taxon>
        <taxon>Cyphellophora</taxon>
    </lineage>
</organism>
<dbReference type="VEuPathDB" id="FungiDB:HMPREF1541_06002"/>
<dbReference type="HOGENOM" id="CLU_013962_0_0_1"/>
<dbReference type="EMBL" id="KB822721">
    <property type="protein sequence ID" value="ETN39776.1"/>
    <property type="molecule type" value="Genomic_DNA"/>
</dbReference>
<keyword evidence="3" id="KW-0862">Zinc</keyword>
<dbReference type="Pfam" id="PF04082">
    <property type="entry name" value="Fungal_trans"/>
    <property type="match status" value="1"/>
</dbReference>
<evidence type="ECO:0000313" key="9">
    <source>
        <dbReference type="EMBL" id="ETN39776.1"/>
    </source>
</evidence>
<dbReference type="SMART" id="SM00906">
    <property type="entry name" value="Fungal_trans"/>
    <property type="match status" value="1"/>
</dbReference>
<proteinExistence type="predicted"/>
<dbReference type="STRING" id="1220924.W2RTD6"/>
<accession>W2RTD6</accession>
<comment type="subcellular location">
    <subcellularLocation>
        <location evidence="1">Nucleus</location>
    </subcellularLocation>
</comment>
<evidence type="ECO:0000256" key="6">
    <source>
        <dbReference type="ARBA" id="ARBA00023163"/>
    </source>
</evidence>
<dbReference type="InterPro" id="IPR052202">
    <property type="entry name" value="Yeast_MetPath_Reg"/>
</dbReference>
<dbReference type="GO" id="GO:0000981">
    <property type="term" value="F:DNA-binding transcription factor activity, RNA polymerase II-specific"/>
    <property type="evidence" value="ECO:0007669"/>
    <property type="project" value="TreeGrafter"/>
</dbReference>
<protein>
    <recommendedName>
        <fullName evidence="8">Xylanolytic transcriptional activator regulatory domain-containing protein</fullName>
    </recommendedName>
</protein>
<evidence type="ECO:0000256" key="5">
    <source>
        <dbReference type="ARBA" id="ARBA00023125"/>
    </source>
</evidence>
<dbReference type="GO" id="GO:0045944">
    <property type="term" value="P:positive regulation of transcription by RNA polymerase II"/>
    <property type="evidence" value="ECO:0007669"/>
    <property type="project" value="TreeGrafter"/>
</dbReference>
<dbReference type="CDD" id="cd12148">
    <property type="entry name" value="fungal_TF_MHR"/>
    <property type="match status" value="1"/>
</dbReference>
<name>W2RTD6_CYPE1</name>
<dbReference type="Proteomes" id="UP000030752">
    <property type="component" value="Unassembled WGS sequence"/>
</dbReference>
<keyword evidence="10" id="KW-1185">Reference proteome</keyword>
<dbReference type="eggNOG" id="ENOG502S5TA">
    <property type="taxonomic scope" value="Eukaryota"/>
</dbReference>
<sequence length="620" mass="69553">MPKPDPSRDSLVRSLEAKVAELESQLQAYHAGPEDLPFSLASRIAQASLSVGVPRRKSYLRSKVSPALIYRPSFPPLAVVRERQESLEEQVSTENERTLISDEHRQSPAVGTLMDLSSVPFSAIKRMVQNYVDVHRPQYPCVSTSLIETIVERIRGEVDATNTFFSSGNPDASGLGHFDYFVLFIVLAISAMTLTWKAEDQARAASETFYNSATKHLQALDDNDDIQALQISLLLAHYAHLCPERVDNWSCIMHAVRVVLNLGLHKGSPAALDEAQRQQRCQLFWVTYGMERSLCGNLRLPLSFTEESITIPLDLGVDANAAMFAAEDVQRESSATHIYLYRALETEVHRVLHLEEDLQLFGHVEISGWIADMSSRLALWYEKAQSYTRYAMLEFKNVQYNHLRARLHRPTPRLRVRSTDDRQIVLDATAALIDDYLSQELRCRLFYPWHGVHILFEAATISLEACWSLRTAVEPLRSIVDHMLHHALPQCLQLLTKIGHRWSAARVSAKLLEPIVAEVAAACASARSSSDDQRPFGDAAIDDIAIAKKIDRLLFSDGPLVWDQQVLGEQVPAIGLGFGNAGFSDDIEAFFDETELFSWQPNWGLAFDDASAGDWSEHTA</sequence>
<evidence type="ECO:0000256" key="7">
    <source>
        <dbReference type="ARBA" id="ARBA00023242"/>
    </source>
</evidence>
<dbReference type="RefSeq" id="XP_008718561.1">
    <property type="nucleotide sequence ID" value="XM_008720339.1"/>
</dbReference>
<feature type="domain" description="Xylanolytic transcriptional activator regulatory" evidence="8">
    <location>
        <begin position="248"/>
        <end position="320"/>
    </location>
</feature>
<keyword evidence="2" id="KW-0479">Metal-binding</keyword>
<dbReference type="GO" id="GO:0006351">
    <property type="term" value="P:DNA-templated transcription"/>
    <property type="evidence" value="ECO:0007669"/>
    <property type="project" value="InterPro"/>
</dbReference>
<keyword evidence="7" id="KW-0539">Nucleus</keyword>
<dbReference type="InParanoid" id="W2RTD6"/>
<evidence type="ECO:0000256" key="4">
    <source>
        <dbReference type="ARBA" id="ARBA00023015"/>
    </source>
</evidence>
<dbReference type="OrthoDB" id="25921at2759"/>
<dbReference type="InterPro" id="IPR007219">
    <property type="entry name" value="XnlR_reg_dom"/>
</dbReference>
<evidence type="ECO:0000313" key="10">
    <source>
        <dbReference type="Proteomes" id="UP000030752"/>
    </source>
</evidence>
<dbReference type="PANTHER" id="PTHR47782:SF1">
    <property type="entry name" value="PYRIMIDINE PATHWAY REGULATORY PROTEIN 1"/>
    <property type="match status" value="1"/>
</dbReference>
<dbReference type="AlphaFoldDB" id="W2RTD6"/>
<keyword evidence="6" id="KW-0804">Transcription</keyword>
<evidence type="ECO:0000259" key="8">
    <source>
        <dbReference type="SMART" id="SM00906"/>
    </source>
</evidence>
<dbReference type="GO" id="GO:0043565">
    <property type="term" value="F:sequence-specific DNA binding"/>
    <property type="evidence" value="ECO:0007669"/>
    <property type="project" value="TreeGrafter"/>
</dbReference>
<evidence type="ECO:0000256" key="3">
    <source>
        <dbReference type="ARBA" id="ARBA00022833"/>
    </source>
</evidence>
<evidence type="ECO:0000256" key="2">
    <source>
        <dbReference type="ARBA" id="ARBA00022723"/>
    </source>
</evidence>
<dbReference type="GeneID" id="19973341"/>
<keyword evidence="5" id="KW-0238">DNA-binding</keyword>
<dbReference type="GO" id="GO:0005634">
    <property type="term" value="C:nucleus"/>
    <property type="evidence" value="ECO:0007669"/>
    <property type="project" value="UniProtKB-SubCell"/>
</dbReference>
<dbReference type="PANTHER" id="PTHR47782">
    <property type="entry name" value="ZN(II)2CYS6 TRANSCRIPTION FACTOR (EUROFUNG)-RELATED"/>
    <property type="match status" value="1"/>
</dbReference>
<gene>
    <name evidence="9" type="ORF">HMPREF1541_06002</name>
</gene>
<dbReference type="GO" id="GO:0008270">
    <property type="term" value="F:zinc ion binding"/>
    <property type="evidence" value="ECO:0007669"/>
    <property type="project" value="InterPro"/>
</dbReference>
<reference evidence="9 10" key="1">
    <citation type="submission" date="2013-03" db="EMBL/GenBank/DDBJ databases">
        <title>The Genome Sequence of Phialophora europaea CBS 101466.</title>
        <authorList>
            <consortium name="The Broad Institute Genomics Platform"/>
            <person name="Cuomo C."/>
            <person name="de Hoog S."/>
            <person name="Gorbushina A."/>
            <person name="Walker B."/>
            <person name="Young S.K."/>
            <person name="Zeng Q."/>
            <person name="Gargeya S."/>
            <person name="Fitzgerald M."/>
            <person name="Haas B."/>
            <person name="Abouelleil A."/>
            <person name="Allen A.W."/>
            <person name="Alvarado L."/>
            <person name="Arachchi H.M."/>
            <person name="Berlin A.M."/>
            <person name="Chapman S.B."/>
            <person name="Gainer-Dewar J."/>
            <person name="Goldberg J."/>
            <person name="Griggs A."/>
            <person name="Gujja S."/>
            <person name="Hansen M."/>
            <person name="Howarth C."/>
            <person name="Imamovic A."/>
            <person name="Ireland A."/>
            <person name="Larimer J."/>
            <person name="McCowan C."/>
            <person name="Murphy C."/>
            <person name="Pearson M."/>
            <person name="Poon T.W."/>
            <person name="Priest M."/>
            <person name="Roberts A."/>
            <person name="Saif S."/>
            <person name="Shea T."/>
            <person name="Sisk P."/>
            <person name="Sykes S."/>
            <person name="Wortman J."/>
            <person name="Nusbaum C."/>
            <person name="Birren B."/>
        </authorList>
    </citation>
    <scope>NUCLEOTIDE SEQUENCE [LARGE SCALE GENOMIC DNA]</scope>
    <source>
        <strain evidence="9 10">CBS 101466</strain>
    </source>
</reference>